<dbReference type="Proteomes" id="UP001152561">
    <property type="component" value="Unassembled WGS sequence"/>
</dbReference>
<dbReference type="SMART" id="SM00774">
    <property type="entry name" value="WRKY"/>
    <property type="match status" value="1"/>
</dbReference>
<dbReference type="PROSITE" id="PS50811">
    <property type="entry name" value="WRKY"/>
    <property type="match status" value="1"/>
</dbReference>
<dbReference type="Gene3D" id="2.20.25.80">
    <property type="entry name" value="WRKY domain"/>
    <property type="match status" value="1"/>
</dbReference>
<reference evidence="8" key="1">
    <citation type="journal article" date="2023" name="Proc. Natl. Acad. Sci. U.S.A.">
        <title>Genomic and structural basis for evolution of tropane alkaloid biosynthesis.</title>
        <authorList>
            <person name="Wanga Y.-J."/>
            <person name="Taina T."/>
            <person name="Yua J.-Y."/>
            <person name="Lia J."/>
            <person name="Xua B."/>
            <person name="Chenc J."/>
            <person name="D'Auriad J.C."/>
            <person name="Huanga J.-P."/>
            <person name="Huanga S.-X."/>
        </authorList>
    </citation>
    <scope>NUCLEOTIDE SEQUENCE [LARGE SCALE GENOMIC DNA]</scope>
    <source>
        <strain evidence="8">cv. KIB-2019</strain>
    </source>
</reference>
<dbReference type="GO" id="GO:0043565">
    <property type="term" value="F:sequence-specific DNA binding"/>
    <property type="evidence" value="ECO:0007669"/>
    <property type="project" value="InterPro"/>
</dbReference>
<dbReference type="GO" id="GO:0003700">
    <property type="term" value="F:DNA-binding transcription factor activity"/>
    <property type="evidence" value="ECO:0007669"/>
    <property type="project" value="InterPro"/>
</dbReference>
<keyword evidence="5" id="KW-0539">Nucleus</keyword>
<evidence type="ECO:0000256" key="1">
    <source>
        <dbReference type="ARBA" id="ARBA00004123"/>
    </source>
</evidence>
<keyword evidence="4" id="KW-0804">Transcription</keyword>
<evidence type="ECO:0000256" key="5">
    <source>
        <dbReference type="ARBA" id="ARBA00023242"/>
    </source>
</evidence>
<comment type="subcellular location">
    <subcellularLocation>
        <location evidence="1">Nucleus</location>
    </subcellularLocation>
</comment>
<proteinExistence type="predicted"/>
<protein>
    <recommendedName>
        <fullName evidence="6">WRKY domain-containing protein</fullName>
    </recommendedName>
</protein>
<organism evidence="7 8">
    <name type="scientific">Anisodus acutangulus</name>
    <dbReference type="NCBI Taxonomy" id="402998"/>
    <lineage>
        <taxon>Eukaryota</taxon>
        <taxon>Viridiplantae</taxon>
        <taxon>Streptophyta</taxon>
        <taxon>Embryophyta</taxon>
        <taxon>Tracheophyta</taxon>
        <taxon>Spermatophyta</taxon>
        <taxon>Magnoliopsida</taxon>
        <taxon>eudicotyledons</taxon>
        <taxon>Gunneridae</taxon>
        <taxon>Pentapetalae</taxon>
        <taxon>asterids</taxon>
        <taxon>lamiids</taxon>
        <taxon>Solanales</taxon>
        <taxon>Solanaceae</taxon>
        <taxon>Solanoideae</taxon>
        <taxon>Hyoscyameae</taxon>
        <taxon>Anisodus</taxon>
    </lineage>
</organism>
<dbReference type="EMBL" id="JAJAGQ010000020">
    <property type="protein sequence ID" value="KAJ8533167.1"/>
    <property type="molecule type" value="Genomic_DNA"/>
</dbReference>
<dbReference type="GO" id="GO:0005634">
    <property type="term" value="C:nucleus"/>
    <property type="evidence" value="ECO:0007669"/>
    <property type="project" value="UniProtKB-SubCell"/>
</dbReference>
<dbReference type="OrthoDB" id="2021064at2759"/>
<evidence type="ECO:0000259" key="6">
    <source>
        <dbReference type="PROSITE" id="PS50811"/>
    </source>
</evidence>
<evidence type="ECO:0000313" key="8">
    <source>
        <dbReference type="Proteomes" id="UP001152561"/>
    </source>
</evidence>
<dbReference type="InterPro" id="IPR003657">
    <property type="entry name" value="WRKY_dom"/>
</dbReference>
<accession>A0A9Q1QZA4</accession>
<dbReference type="InterPro" id="IPR044810">
    <property type="entry name" value="WRKY_plant"/>
</dbReference>
<keyword evidence="3" id="KW-0238">DNA-binding</keyword>
<dbReference type="AlphaFoldDB" id="A0A9Q1QZA4"/>
<comment type="caution">
    <text evidence="7">The sequence shown here is derived from an EMBL/GenBank/DDBJ whole genome shotgun (WGS) entry which is preliminary data.</text>
</comment>
<sequence length="311" mass="35034">MESPSPENSSANLKRAIEELIRGREFTRQLKEIIKKPLGGEVAEDLVDKIMDSFSETLSVINSDDVRVVGTPFSSPEDNYSSGSCKSSTLKDRRGCYKRRKTAESNIKESSDLVDDGHAWRKYGQKQILHATYPRHYFRCTHKYDQKCQASKQVQKIQDNPPLFRTTYYGHHTCKAFSRVSQIILDSTMDGDSNSVLLSFDQNPNCYNNVPTFPSIKQKTKEEVFNFYPKIEDQIQSSSSDYFLPAANDGHLTPATFEASGSHMTATALSPDVMSSGVYSSCTTTATSNDNLEIGIDFEECLWNFEGYSEH</sequence>
<gene>
    <name evidence="7" type="ORF">K7X08_016056</name>
</gene>
<dbReference type="SUPFAM" id="SSF118290">
    <property type="entry name" value="WRKY DNA-binding domain"/>
    <property type="match status" value="1"/>
</dbReference>
<evidence type="ECO:0000256" key="4">
    <source>
        <dbReference type="ARBA" id="ARBA00023163"/>
    </source>
</evidence>
<evidence type="ECO:0000256" key="3">
    <source>
        <dbReference type="ARBA" id="ARBA00023125"/>
    </source>
</evidence>
<keyword evidence="8" id="KW-1185">Reference proteome</keyword>
<dbReference type="Pfam" id="PF03106">
    <property type="entry name" value="WRKY"/>
    <property type="match status" value="1"/>
</dbReference>
<evidence type="ECO:0000256" key="2">
    <source>
        <dbReference type="ARBA" id="ARBA00023015"/>
    </source>
</evidence>
<dbReference type="PANTHER" id="PTHR31282">
    <property type="entry name" value="WRKY TRANSCRIPTION FACTOR 21-RELATED"/>
    <property type="match status" value="1"/>
</dbReference>
<dbReference type="InterPro" id="IPR036576">
    <property type="entry name" value="WRKY_dom_sf"/>
</dbReference>
<keyword evidence="2" id="KW-0805">Transcription regulation</keyword>
<feature type="domain" description="WRKY" evidence="6">
    <location>
        <begin position="109"/>
        <end position="177"/>
    </location>
</feature>
<evidence type="ECO:0000313" key="7">
    <source>
        <dbReference type="EMBL" id="KAJ8533167.1"/>
    </source>
</evidence>
<name>A0A9Q1QZA4_9SOLA</name>